<evidence type="ECO:0000313" key="2">
    <source>
        <dbReference type="Proteomes" id="UP001064027"/>
    </source>
</evidence>
<sequence length="254" mass="28867">MNREMLAPINSFKLYAKLTGKKKNKPTVVMDAGYGDYSKAWDSVIGELSEITEVLVYDRAGLGKSEKSPNRRTSLEMVKEMKELLSILDIKPPYLFVGHSFGGVNVSVYAHEYPEEVAGMVLVDSTPVDYRERFLPTMTSDFQEAYRKQFVREGNYEEFMESLGQLKEYEETLSMPVIVLSAGKKDHYSEASQELWNIMQRELALISSKGECVLAENSAHYIQRDEPQVVIKAVEKLIKLHSDEEVETISAMNT</sequence>
<proteinExistence type="predicted"/>
<organism evidence="1 2">
    <name type="scientific">Rossellomorea vietnamensis</name>
    <dbReference type="NCBI Taxonomy" id="218284"/>
    <lineage>
        <taxon>Bacteria</taxon>
        <taxon>Bacillati</taxon>
        <taxon>Bacillota</taxon>
        <taxon>Bacilli</taxon>
        <taxon>Bacillales</taxon>
        <taxon>Bacillaceae</taxon>
        <taxon>Rossellomorea</taxon>
    </lineage>
</organism>
<gene>
    <name evidence="1" type="ORF">N5C46_11360</name>
</gene>
<dbReference type="Proteomes" id="UP001064027">
    <property type="component" value="Chromosome"/>
</dbReference>
<evidence type="ECO:0000313" key="1">
    <source>
        <dbReference type="EMBL" id="UXH46606.1"/>
    </source>
</evidence>
<protein>
    <submittedName>
        <fullName evidence="1">Alpha/beta hydrolase</fullName>
    </submittedName>
</protein>
<reference evidence="1" key="1">
    <citation type="submission" date="2022-09" db="EMBL/GenBank/DDBJ databases">
        <title>Complete genome sequence of Rossellomorea vietnamensis strain RL-WG62, a newly isolated PGPR with the potential for plant salinity stress alleviation.</title>
        <authorList>
            <person name="Ren L."/>
            <person name="Wang G."/>
            <person name="Hu H."/>
        </authorList>
    </citation>
    <scope>NUCLEOTIDE SEQUENCE</scope>
    <source>
        <strain evidence="1">RL-WG62</strain>
    </source>
</reference>
<dbReference type="EMBL" id="CP104558">
    <property type="protein sequence ID" value="UXH46606.1"/>
    <property type="molecule type" value="Genomic_DNA"/>
</dbReference>
<keyword evidence="2" id="KW-1185">Reference proteome</keyword>
<accession>A0ACD4CDX7</accession>
<name>A0ACD4CDX7_9BACI</name>
<keyword evidence="1" id="KW-0378">Hydrolase</keyword>